<dbReference type="OrthoDB" id="10052321at2759"/>
<dbReference type="HOGENOM" id="CLU_053702_1_0_1"/>
<dbReference type="KEGG" id="dvi:6633178"/>
<dbReference type="EMBL" id="CH940652">
    <property type="protein sequence ID" value="EDW59078.1"/>
    <property type="molecule type" value="Genomic_DNA"/>
</dbReference>
<dbReference type="InParanoid" id="B4M602"/>
<protein>
    <recommendedName>
        <fullName evidence="3">28S ribosomal protein S22, mitochondrial</fullName>
    </recommendedName>
</protein>
<evidence type="ECO:0000313" key="1">
    <source>
        <dbReference type="EMBL" id="EDW59078.1"/>
    </source>
</evidence>
<dbReference type="OMA" id="CIDDLLY"/>
<dbReference type="eggNOG" id="KOG3890">
    <property type="taxonomic scope" value="Eukaryota"/>
</dbReference>
<proteinExistence type="predicted"/>
<dbReference type="FunCoup" id="B4M602">
    <property type="interactions" value="779"/>
</dbReference>
<reference evidence="1 2" key="1">
    <citation type="journal article" date="2007" name="Nature">
        <title>Evolution of genes and genomes on the Drosophila phylogeny.</title>
        <authorList>
            <consortium name="Drosophila 12 Genomes Consortium"/>
            <person name="Clark A.G."/>
            <person name="Eisen M.B."/>
            <person name="Smith D.R."/>
            <person name="Bergman C.M."/>
            <person name="Oliver B."/>
            <person name="Markow T.A."/>
            <person name="Kaufman T.C."/>
            <person name="Kellis M."/>
            <person name="Gelbart W."/>
            <person name="Iyer V.N."/>
            <person name="Pollard D.A."/>
            <person name="Sackton T.B."/>
            <person name="Larracuente A.M."/>
            <person name="Singh N.D."/>
            <person name="Abad J.P."/>
            <person name="Abt D.N."/>
            <person name="Adryan B."/>
            <person name="Aguade M."/>
            <person name="Akashi H."/>
            <person name="Anderson W.W."/>
            <person name="Aquadro C.F."/>
            <person name="Ardell D.H."/>
            <person name="Arguello R."/>
            <person name="Artieri C.G."/>
            <person name="Barbash D.A."/>
            <person name="Barker D."/>
            <person name="Barsanti P."/>
            <person name="Batterham P."/>
            <person name="Batzoglou S."/>
            <person name="Begun D."/>
            <person name="Bhutkar A."/>
            <person name="Blanco E."/>
            <person name="Bosak S.A."/>
            <person name="Bradley R.K."/>
            <person name="Brand A.D."/>
            <person name="Brent M.R."/>
            <person name="Brooks A.N."/>
            <person name="Brown R.H."/>
            <person name="Butlin R.K."/>
            <person name="Caggese C."/>
            <person name="Calvi B.R."/>
            <person name="Bernardo de Carvalho A."/>
            <person name="Caspi A."/>
            <person name="Castrezana S."/>
            <person name="Celniker S.E."/>
            <person name="Chang J.L."/>
            <person name="Chapple C."/>
            <person name="Chatterji S."/>
            <person name="Chinwalla A."/>
            <person name="Civetta A."/>
            <person name="Clifton S.W."/>
            <person name="Comeron J.M."/>
            <person name="Costello J.C."/>
            <person name="Coyne J.A."/>
            <person name="Daub J."/>
            <person name="David R.G."/>
            <person name="Delcher A.L."/>
            <person name="Delehaunty K."/>
            <person name="Do C.B."/>
            <person name="Ebling H."/>
            <person name="Edwards K."/>
            <person name="Eickbush T."/>
            <person name="Evans J.D."/>
            <person name="Filipski A."/>
            <person name="Findeiss S."/>
            <person name="Freyhult E."/>
            <person name="Fulton L."/>
            <person name="Fulton R."/>
            <person name="Garcia A.C."/>
            <person name="Gardiner A."/>
            <person name="Garfield D.A."/>
            <person name="Garvin B.E."/>
            <person name="Gibson G."/>
            <person name="Gilbert D."/>
            <person name="Gnerre S."/>
            <person name="Godfrey J."/>
            <person name="Good R."/>
            <person name="Gotea V."/>
            <person name="Gravely B."/>
            <person name="Greenberg A.J."/>
            <person name="Griffiths-Jones S."/>
            <person name="Gross S."/>
            <person name="Guigo R."/>
            <person name="Gustafson E.A."/>
            <person name="Haerty W."/>
            <person name="Hahn M.W."/>
            <person name="Halligan D.L."/>
            <person name="Halpern A.L."/>
            <person name="Halter G.M."/>
            <person name="Han M.V."/>
            <person name="Heger A."/>
            <person name="Hillier L."/>
            <person name="Hinrichs A.S."/>
            <person name="Holmes I."/>
            <person name="Hoskins R.A."/>
            <person name="Hubisz M.J."/>
            <person name="Hultmark D."/>
            <person name="Huntley M.A."/>
            <person name="Jaffe D.B."/>
            <person name="Jagadeeshan S."/>
            <person name="Jeck W.R."/>
            <person name="Johnson J."/>
            <person name="Jones C.D."/>
            <person name="Jordan W.C."/>
            <person name="Karpen G.H."/>
            <person name="Kataoka E."/>
            <person name="Keightley P.D."/>
            <person name="Kheradpour P."/>
            <person name="Kirkness E.F."/>
            <person name="Koerich L.B."/>
            <person name="Kristiansen K."/>
            <person name="Kudrna D."/>
            <person name="Kulathinal R.J."/>
            <person name="Kumar S."/>
            <person name="Kwok R."/>
            <person name="Lander E."/>
            <person name="Langley C.H."/>
            <person name="Lapoint R."/>
            <person name="Lazzaro B.P."/>
            <person name="Lee S.J."/>
            <person name="Levesque L."/>
            <person name="Li R."/>
            <person name="Lin C.F."/>
            <person name="Lin M.F."/>
            <person name="Lindblad-Toh K."/>
            <person name="Llopart A."/>
            <person name="Long M."/>
            <person name="Low L."/>
            <person name="Lozovsky E."/>
            <person name="Lu J."/>
            <person name="Luo M."/>
            <person name="Machado C.A."/>
            <person name="Makalowski W."/>
            <person name="Marzo M."/>
            <person name="Matsuda M."/>
            <person name="Matzkin L."/>
            <person name="McAllister B."/>
            <person name="McBride C.S."/>
            <person name="McKernan B."/>
            <person name="McKernan K."/>
            <person name="Mendez-Lago M."/>
            <person name="Minx P."/>
            <person name="Mollenhauer M.U."/>
            <person name="Montooth K."/>
            <person name="Mount S.M."/>
            <person name="Mu X."/>
            <person name="Myers E."/>
            <person name="Negre B."/>
            <person name="Newfeld S."/>
            <person name="Nielsen R."/>
            <person name="Noor M.A."/>
            <person name="O'Grady P."/>
            <person name="Pachter L."/>
            <person name="Papaceit M."/>
            <person name="Parisi M.J."/>
            <person name="Parisi M."/>
            <person name="Parts L."/>
            <person name="Pedersen J.S."/>
            <person name="Pesole G."/>
            <person name="Phillippy A.M."/>
            <person name="Ponting C.P."/>
            <person name="Pop M."/>
            <person name="Porcelli D."/>
            <person name="Powell J.R."/>
            <person name="Prohaska S."/>
            <person name="Pruitt K."/>
            <person name="Puig M."/>
            <person name="Quesneville H."/>
            <person name="Ram K.R."/>
            <person name="Rand D."/>
            <person name="Rasmussen M.D."/>
            <person name="Reed L.K."/>
            <person name="Reenan R."/>
            <person name="Reily A."/>
            <person name="Remington K.A."/>
            <person name="Rieger T.T."/>
            <person name="Ritchie M.G."/>
            <person name="Robin C."/>
            <person name="Rogers Y.H."/>
            <person name="Rohde C."/>
            <person name="Rozas J."/>
            <person name="Rubenfield M.J."/>
            <person name="Ruiz A."/>
            <person name="Russo S."/>
            <person name="Salzberg S.L."/>
            <person name="Sanchez-Gracia A."/>
            <person name="Saranga D.J."/>
            <person name="Sato H."/>
            <person name="Schaeffer S.W."/>
            <person name="Schatz M.C."/>
            <person name="Schlenke T."/>
            <person name="Schwartz R."/>
            <person name="Segarra C."/>
            <person name="Singh R.S."/>
            <person name="Sirot L."/>
            <person name="Sirota M."/>
            <person name="Sisneros N.B."/>
            <person name="Smith C.D."/>
            <person name="Smith T.F."/>
            <person name="Spieth J."/>
            <person name="Stage D.E."/>
            <person name="Stark A."/>
            <person name="Stephan W."/>
            <person name="Strausberg R.L."/>
            <person name="Strempel S."/>
            <person name="Sturgill D."/>
            <person name="Sutton G."/>
            <person name="Sutton G.G."/>
            <person name="Tao W."/>
            <person name="Teichmann S."/>
            <person name="Tobari Y.N."/>
            <person name="Tomimura Y."/>
            <person name="Tsolas J.M."/>
            <person name="Valente V.L."/>
            <person name="Venter E."/>
            <person name="Venter J.C."/>
            <person name="Vicario S."/>
            <person name="Vieira F.G."/>
            <person name="Vilella A.J."/>
            <person name="Villasante A."/>
            <person name="Walenz B."/>
            <person name="Wang J."/>
            <person name="Wasserman M."/>
            <person name="Watts T."/>
            <person name="Wilson D."/>
            <person name="Wilson R.K."/>
            <person name="Wing R.A."/>
            <person name="Wolfner M.F."/>
            <person name="Wong A."/>
            <person name="Wong G.K."/>
            <person name="Wu C.I."/>
            <person name="Wu G."/>
            <person name="Yamamoto D."/>
            <person name="Yang H.P."/>
            <person name="Yang S.P."/>
            <person name="Yorke J.A."/>
            <person name="Yoshida K."/>
            <person name="Zdobnov E."/>
            <person name="Zhang P."/>
            <person name="Zhang Y."/>
            <person name="Zimin A.V."/>
            <person name="Baldwin J."/>
            <person name="Abdouelleil A."/>
            <person name="Abdulkadir J."/>
            <person name="Abebe A."/>
            <person name="Abera B."/>
            <person name="Abreu J."/>
            <person name="Acer S.C."/>
            <person name="Aftuck L."/>
            <person name="Alexander A."/>
            <person name="An P."/>
            <person name="Anderson E."/>
            <person name="Anderson S."/>
            <person name="Arachi H."/>
            <person name="Azer M."/>
            <person name="Bachantsang P."/>
            <person name="Barry A."/>
            <person name="Bayul T."/>
            <person name="Berlin A."/>
            <person name="Bessette D."/>
            <person name="Bloom T."/>
            <person name="Blye J."/>
            <person name="Boguslavskiy L."/>
            <person name="Bonnet C."/>
            <person name="Boukhgalter B."/>
            <person name="Bourzgui I."/>
            <person name="Brown A."/>
            <person name="Cahill P."/>
            <person name="Channer S."/>
            <person name="Cheshatsang Y."/>
            <person name="Chuda L."/>
            <person name="Citroen M."/>
            <person name="Collymore A."/>
            <person name="Cooke P."/>
            <person name="Costello M."/>
            <person name="D'Aco K."/>
            <person name="Daza R."/>
            <person name="De Haan G."/>
            <person name="DeGray S."/>
            <person name="DeMaso C."/>
            <person name="Dhargay N."/>
            <person name="Dooley K."/>
            <person name="Dooley E."/>
            <person name="Doricent M."/>
            <person name="Dorje P."/>
            <person name="Dorjee K."/>
            <person name="Dupes A."/>
            <person name="Elong R."/>
            <person name="Falk J."/>
            <person name="Farina A."/>
            <person name="Faro S."/>
            <person name="Ferguson D."/>
            <person name="Fisher S."/>
            <person name="Foley C.D."/>
            <person name="Franke A."/>
            <person name="Friedrich D."/>
            <person name="Gadbois L."/>
            <person name="Gearin G."/>
            <person name="Gearin C.R."/>
            <person name="Giannoukos G."/>
            <person name="Goode T."/>
            <person name="Graham J."/>
            <person name="Grandbois E."/>
            <person name="Grewal S."/>
            <person name="Gyaltsen K."/>
            <person name="Hafez N."/>
            <person name="Hagos B."/>
            <person name="Hall J."/>
            <person name="Henson C."/>
            <person name="Hollinger A."/>
            <person name="Honan T."/>
            <person name="Huard M.D."/>
            <person name="Hughes L."/>
            <person name="Hurhula B."/>
            <person name="Husby M.E."/>
            <person name="Kamat A."/>
            <person name="Kanga B."/>
            <person name="Kashin S."/>
            <person name="Khazanovich D."/>
            <person name="Kisner P."/>
            <person name="Lance K."/>
            <person name="Lara M."/>
            <person name="Lee W."/>
            <person name="Lennon N."/>
            <person name="Letendre F."/>
            <person name="LeVine R."/>
            <person name="Lipovsky A."/>
            <person name="Liu X."/>
            <person name="Liu J."/>
            <person name="Liu S."/>
            <person name="Lokyitsang T."/>
            <person name="Lokyitsang Y."/>
            <person name="Lubonja R."/>
            <person name="Lui A."/>
            <person name="MacDonald P."/>
            <person name="Magnisalis V."/>
            <person name="Maru K."/>
            <person name="Matthews C."/>
            <person name="McCusker W."/>
            <person name="McDonough S."/>
            <person name="Mehta T."/>
            <person name="Meldrim J."/>
            <person name="Meneus L."/>
            <person name="Mihai O."/>
            <person name="Mihalev A."/>
            <person name="Mihova T."/>
            <person name="Mittelman R."/>
            <person name="Mlenga V."/>
            <person name="Montmayeur A."/>
            <person name="Mulrain L."/>
            <person name="Navidi A."/>
            <person name="Naylor J."/>
            <person name="Negash T."/>
            <person name="Nguyen T."/>
            <person name="Nguyen N."/>
            <person name="Nicol R."/>
            <person name="Norbu C."/>
            <person name="Norbu N."/>
            <person name="Novod N."/>
            <person name="O'Neill B."/>
            <person name="Osman S."/>
            <person name="Markiewicz E."/>
            <person name="Oyono O.L."/>
            <person name="Patti C."/>
            <person name="Phunkhang P."/>
            <person name="Pierre F."/>
            <person name="Priest M."/>
            <person name="Raghuraman S."/>
            <person name="Rege F."/>
            <person name="Reyes R."/>
            <person name="Rise C."/>
            <person name="Rogov P."/>
            <person name="Ross K."/>
            <person name="Ryan E."/>
            <person name="Settipalli S."/>
            <person name="Shea T."/>
            <person name="Sherpa N."/>
            <person name="Shi L."/>
            <person name="Shih D."/>
            <person name="Sparrow T."/>
            <person name="Spaulding J."/>
            <person name="Stalker J."/>
            <person name="Stange-Thomann N."/>
            <person name="Stavropoulos S."/>
            <person name="Stone C."/>
            <person name="Strader C."/>
            <person name="Tesfaye S."/>
            <person name="Thomson T."/>
            <person name="Thoulutsang Y."/>
            <person name="Thoulutsang D."/>
            <person name="Topham K."/>
            <person name="Topping I."/>
            <person name="Tsamla T."/>
            <person name="Vassiliev H."/>
            <person name="Vo A."/>
            <person name="Wangchuk T."/>
            <person name="Wangdi T."/>
            <person name="Weiand M."/>
            <person name="Wilkinson J."/>
            <person name="Wilson A."/>
            <person name="Yadav S."/>
            <person name="Young G."/>
            <person name="Yu Q."/>
            <person name="Zembek L."/>
            <person name="Zhong D."/>
            <person name="Zimmer A."/>
            <person name="Zwirko Z."/>
            <person name="Jaffe D.B."/>
            <person name="Alvarez P."/>
            <person name="Brockman W."/>
            <person name="Butler J."/>
            <person name="Chin C."/>
            <person name="Gnerre S."/>
            <person name="Grabherr M."/>
            <person name="Kleber M."/>
            <person name="Mauceli E."/>
            <person name="MacCallum I."/>
        </authorList>
    </citation>
    <scope>NUCLEOTIDE SEQUENCE [LARGE SCALE GENOMIC DNA]</scope>
    <source>
        <strain evidence="2">Tucson 15010-1051.87</strain>
    </source>
</reference>
<accession>B4M602</accession>
<dbReference type="PANTHER" id="PTHR13071:SF4">
    <property type="entry name" value="SMALL RIBOSOMAL SUBUNIT PROTEIN MS22"/>
    <property type="match status" value="1"/>
</dbReference>
<dbReference type="PhylomeDB" id="B4M602"/>
<name>B4M602_DROVI</name>
<organism evidence="1 2">
    <name type="scientific">Drosophila virilis</name>
    <name type="common">Fruit fly</name>
    <dbReference type="NCBI Taxonomy" id="7244"/>
    <lineage>
        <taxon>Eukaryota</taxon>
        <taxon>Metazoa</taxon>
        <taxon>Ecdysozoa</taxon>
        <taxon>Arthropoda</taxon>
        <taxon>Hexapoda</taxon>
        <taxon>Insecta</taxon>
        <taxon>Pterygota</taxon>
        <taxon>Neoptera</taxon>
        <taxon>Endopterygota</taxon>
        <taxon>Diptera</taxon>
        <taxon>Brachycera</taxon>
        <taxon>Muscomorpha</taxon>
        <taxon>Ephydroidea</taxon>
        <taxon>Drosophilidae</taxon>
        <taxon>Drosophila</taxon>
    </lineage>
</organism>
<gene>
    <name evidence="1" type="primary">Dvir\GJ10478</name>
    <name evidence="1" type="ORF">Dvir_GJ10478</name>
</gene>
<dbReference type="Pfam" id="PF10245">
    <property type="entry name" value="MRP-S22"/>
    <property type="match status" value="1"/>
</dbReference>
<dbReference type="InterPro" id="IPR019374">
    <property type="entry name" value="Ribosomal_mS22"/>
</dbReference>
<dbReference type="Proteomes" id="UP000008792">
    <property type="component" value="Unassembled WGS sequence"/>
</dbReference>
<dbReference type="PANTHER" id="PTHR13071">
    <property type="entry name" value="MITOCHONDRIAL 28S RIBOSOMAL PROTEIN S22"/>
    <property type="match status" value="1"/>
</dbReference>
<dbReference type="GO" id="GO:0003735">
    <property type="term" value="F:structural constituent of ribosome"/>
    <property type="evidence" value="ECO:0007669"/>
    <property type="project" value="TreeGrafter"/>
</dbReference>
<evidence type="ECO:0000313" key="2">
    <source>
        <dbReference type="Proteomes" id="UP000008792"/>
    </source>
</evidence>
<dbReference type="GO" id="GO:0005763">
    <property type="term" value="C:mitochondrial small ribosomal subunit"/>
    <property type="evidence" value="ECO:0007669"/>
    <property type="project" value="TreeGrafter"/>
</dbReference>
<keyword evidence="2" id="KW-1185">Reference proteome</keyword>
<sequence length="396" mass="46172">MLILRQLRKLNGQQRLQLGVEQTRRSMADAAQKNASFQYDKDPQPLFTDAETQRLLQSMTQLQLEKVFRKRTVPDNSTETKFMTTAQLEKEFLQTIEKAKKLLQMPPVVQIKQDTEHIISKDPALKDFADTKYVFTDITFGLRNSERKIVVRDADGTLAYAPLETRKRMNQLYFPLEGRRSYTPRMFTHDDLLQRCLDEHKYEFVLDRLTVQYEPYEAEFHNFSAKVFAHLNESKEFDLLRSTRHFGPMAFFYAWHRCIDDLLYDMIRRDYLHNAVELISLSYKIHQVPVDYKPILSQLEALKPTPAQRALAELLSCLKKPAENAIEHEIQTAIGKTEQDFAADEISLKFIEQYIGSKHALKKVQLELAVQTLKEVNLEKLQLYQGLKKAHGVQAS</sequence>
<evidence type="ECO:0008006" key="3">
    <source>
        <dbReference type="Google" id="ProtNLM"/>
    </source>
</evidence>
<dbReference type="AlphaFoldDB" id="B4M602"/>
<dbReference type="STRING" id="7244.B4M602"/>